<evidence type="ECO:0000256" key="1">
    <source>
        <dbReference type="SAM" id="MobiDB-lite"/>
    </source>
</evidence>
<name>A0A2R6NJL6_9APHY</name>
<feature type="region of interest" description="Disordered" evidence="1">
    <location>
        <begin position="1"/>
        <end position="199"/>
    </location>
</feature>
<comment type="caution">
    <text evidence="2">The sequence shown here is derived from an EMBL/GenBank/DDBJ whole genome shotgun (WGS) entry which is preliminary data.</text>
</comment>
<feature type="compositionally biased region" description="Polar residues" evidence="1">
    <location>
        <begin position="34"/>
        <end position="43"/>
    </location>
</feature>
<feature type="compositionally biased region" description="Basic and acidic residues" evidence="1">
    <location>
        <begin position="75"/>
        <end position="87"/>
    </location>
</feature>
<dbReference type="AlphaFoldDB" id="A0A2R6NJL6"/>
<dbReference type="Proteomes" id="UP000186601">
    <property type="component" value="Unassembled WGS sequence"/>
</dbReference>
<sequence length="199" mass="22287">MPPCNQRKLPLLAPLPRMQTRHGNKDAHPGQPDLPQSRQSSAVVQAEKSVKAHQEAIQRADQNQRMQAVADIEDLQDRENVEADHVANRPPPPADLPPRTKRNIAPLKNKISATEEHAQLPVKSEDSSDEYDPDTEGSDEDLVELDREEMHAPVKKCSRHKKMGHSDVMAARSFTSGIQRHASGKRKESFSTSQDDQQM</sequence>
<reference evidence="2 3" key="1">
    <citation type="submission" date="2018-02" db="EMBL/GenBank/DDBJ databases">
        <title>Genome sequence of the basidiomycete white-rot fungus Phlebia centrifuga.</title>
        <authorList>
            <person name="Granchi Z."/>
            <person name="Peng M."/>
            <person name="de Vries R.P."/>
            <person name="Hilden K."/>
            <person name="Makela M.R."/>
            <person name="Grigoriev I."/>
            <person name="Riley R."/>
        </authorList>
    </citation>
    <scope>NUCLEOTIDE SEQUENCE [LARGE SCALE GENOMIC DNA]</scope>
    <source>
        <strain evidence="2 3">FBCC195</strain>
    </source>
</reference>
<feature type="compositionally biased region" description="Polar residues" evidence="1">
    <location>
        <begin position="190"/>
        <end position="199"/>
    </location>
</feature>
<proteinExistence type="predicted"/>
<feature type="compositionally biased region" description="Basic and acidic residues" evidence="1">
    <location>
        <begin position="113"/>
        <end position="126"/>
    </location>
</feature>
<feature type="compositionally biased region" description="Basic and acidic residues" evidence="1">
    <location>
        <begin position="48"/>
        <end position="58"/>
    </location>
</feature>
<evidence type="ECO:0000313" key="3">
    <source>
        <dbReference type="Proteomes" id="UP000186601"/>
    </source>
</evidence>
<dbReference type="EMBL" id="MLYV02001206">
    <property type="protein sequence ID" value="PSR72192.1"/>
    <property type="molecule type" value="Genomic_DNA"/>
</dbReference>
<feature type="compositionally biased region" description="Basic residues" evidence="1">
    <location>
        <begin position="153"/>
        <end position="163"/>
    </location>
</feature>
<organism evidence="2 3">
    <name type="scientific">Hermanssonia centrifuga</name>
    <dbReference type="NCBI Taxonomy" id="98765"/>
    <lineage>
        <taxon>Eukaryota</taxon>
        <taxon>Fungi</taxon>
        <taxon>Dikarya</taxon>
        <taxon>Basidiomycota</taxon>
        <taxon>Agaricomycotina</taxon>
        <taxon>Agaricomycetes</taxon>
        <taxon>Polyporales</taxon>
        <taxon>Meruliaceae</taxon>
        <taxon>Hermanssonia</taxon>
    </lineage>
</organism>
<evidence type="ECO:0000313" key="2">
    <source>
        <dbReference type="EMBL" id="PSR72192.1"/>
    </source>
</evidence>
<gene>
    <name evidence="2" type="ORF">PHLCEN_2v11931</name>
</gene>
<protein>
    <submittedName>
        <fullName evidence="2">Uncharacterized protein</fullName>
    </submittedName>
</protein>
<feature type="compositionally biased region" description="Acidic residues" evidence="1">
    <location>
        <begin position="127"/>
        <end position="143"/>
    </location>
</feature>
<keyword evidence="3" id="KW-1185">Reference proteome</keyword>
<accession>A0A2R6NJL6</accession>